<comment type="caution">
    <text evidence="1">The sequence shown here is derived from an EMBL/GenBank/DDBJ whole genome shotgun (WGS) entry which is preliminary data.</text>
</comment>
<proteinExistence type="predicted"/>
<evidence type="ECO:0000313" key="2">
    <source>
        <dbReference type="Proteomes" id="UP001151760"/>
    </source>
</evidence>
<reference evidence="1" key="2">
    <citation type="submission" date="2022-01" db="EMBL/GenBank/DDBJ databases">
        <authorList>
            <person name="Yamashiro T."/>
            <person name="Shiraishi A."/>
            <person name="Satake H."/>
            <person name="Nakayama K."/>
        </authorList>
    </citation>
    <scope>NUCLEOTIDE SEQUENCE</scope>
</reference>
<protein>
    <submittedName>
        <fullName evidence="1">Uncharacterized protein</fullName>
    </submittedName>
</protein>
<sequence length="145" mass="16149">MQVFIEAIKKRFGGNEATKKTQKTLLKQMYETFNASSSESLDSIFNRLQKISSSIKIQMQEEYLIQRSSQTGEDGKINMLVEKKYPLKKEILEKMINLKIEAEEESSVVATENTGSNVVGMENEDSDGDGTVNGGVGYGEVIVKV</sequence>
<organism evidence="1 2">
    <name type="scientific">Tanacetum coccineum</name>
    <dbReference type="NCBI Taxonomy" id="301880"/>
    <lineage>
        <taxon>Eukaryota</taxon>
        <taxon>Viridiplantae</taxon>
        <taxon>Streptophyta</taxon>
        <taxon>Embryophyta</taxon>
        <taxon>Tracheophyta</taxon>
        <taxon>Spermatophyta</taxon>
        <taxon>Magnoliopsida</taxon>
        <taxon>eudicotyledons</taxon>
        <taxon>Gunneridae</taxon>
        <taxon>Pentapetalae</taxon>
        <taxon>asterids</taxon>
        <taxon>campanulids</taxon>
        <taxon>Asterales</taxon>
        <taxon>Asteraceae</taxon>
        <taxon>Asteroideae</taxon>
        <taxon>Anthemideae</taxon>
        <taxon>Anthemidinae</taxon>
        <taxon>Tanacetum</taxon>
    </lineage>
</organism>
<reference evidence="1" key="1">
    <citation type="journal article" date="2022" name="Int. J. Mol. Sci.">
        <title>Draft Genome of Tanacetum Coccineum: Genomic Comparison of Closely Related Tanacetum-Family Plants.</title>
        <authorList>
            <person name="Yamashiro T."/>
            <person name="Shiraishi A."/>
            <person name="Nakayama K."/>
            <person name="Satake H."/>
        </authorList>
    </citation>
    <scope>NUCLEOTIDE SEQUENCE</scope>
</reference>
<accession>A0ABQ5HRJ1</accession>
<keyword evidence="2" id="KW-1185">Reference proteome</keyword>
<evidence type="ECO:0000313" key="1">
    <source>
        <dbReference type="EMBL" id="GJT90335.1"/>
    </source>
</evidence>
<dbReference type="Proteomes" id="UP001151760">
    <property type="component" value="Unassembled WGS sequence"/>
</dbReference>
<dbReference type="EMBL" id="BQNB010019911">
    <property type="protein sequence ID" value="GJT90335.1"/>
    <property type="molecule type" value="Genomic_DNA"/>
</dbReference>
<gene>
    <name evidence="1" type="ORF">Tco_1079180</name>
</gene>
<name>A0ABQ5HRJ1_9ASTR</name>